<dbReference type="AlphaFoldDB" id="A0A679J1C8"/>
<feature type="transmembrane region" description="Helical" evidence="1">
    <location>
        <begin position="44"/>
        <end position="63"/>
    </location>
</feature>
<organism evidence="3">
    <name type="scientific">Methylobacterium bullatum</name>
    <dbReference type="NCBI Taxonomy" id="570505"/>
    <lineage>
        <taxon>Bacteria</taxon>
        <taxon>Pseudomonadati</taxon>
        <taxon>Pseudomonadota</taxon>
        <taxon>Alphaproteobacteria</taxon>
        <taxon>Hyphomicrobiales</taxon>
        <taxon>Methylobacteriaceae</taxon>
        <taxon>Methylobacterium</taxon>
    </lineage>
</organism>
<keyword evidence="1" id="KW-0812">Transmembrane</keyword>
<evidence type="ECO:0000313" key="3">
    <source>
        <dbReference type="EMBL" id="CAA2102398.1"/>
    </source>
</evidence>
<feature type="chain" id="PRO_5025606182" description="DUF423 domain-containing protein" evidence="2">
    <location>
        <begin position="29"/>
        <end position="133"/>
    </location>
</feature>
<keyword evidence="1" id="KW-0472">Membrane</keyword>
<proteinExistence type="predicted"/>
<dbReference type="InterPro" id="IPR006696">
    <property type="entry name" value="DUF423"/>
</dbReference>
<dbReference type="Pfam" id="PF04241">
    <property type="entry name" value="DUF423"/>
    <property type="match status" value="1"/>
</dbReference>
<keyword evidence="2" id="KW-0732">Signal</keyword>
<reference evidence="3" key="1">
    <citation type="submission" date="2019-12" db="EMBL/GenBank/DDBJ databases">
        <authorList>
            <person name="Cremers G."/>
        </authorList>
    </citation>
    <scope>NUCLEOTIDE SEQUENCE</scope>
    <source>
        <strain evidence="3">Mbul1</strain>
    </source>
</reference>
<protein>
    <recommendedName>
        <fullName evidence="4">DUF423 domain-containing protein</fullName>
    </recommendedName>
</protein>
<feature type="transmembrane region" description="Helical" evidence="1">
    <location>
        <begin position="70"/>
        <end position="88"/>
    </location>
</feature>
<gene>
    <name evidence="3" type="ORF">MBUL_01665</name>
</gene>
<dbReference type="EMBL" id="LR743504">
    <property type="protein sequence ID" value="CAA2102398.1"/>
    <property type="molecule type" value="Genomic_DNA"/>
</dbReference>
<accession>A0A679J1C8</accession>
<evidence type="ECO:0008006" key="4">
    <source>
        <dbReference type="Google" id="ProtNLM"/>
    </source>
</evidence>
<feature type="transmembrane region" description="Helical" evidence="1">
    <location>
        <begin position="100"/>
        <end position="121"/>
    </location>
</feature>
<feature type="signal peptide" evidence="2">
    <location>
        <begin position="1"/>
        <end position="28"/>
    </location>
</feature>
<sequence length="133" mass="13073">MSLGLPDRILLALGASAGLLGVAASAAAAHVPGADSLKTAAQFLLFHAPAVIGLVILTAAGITHRLTTRIAAATLVIGLALFSGDLSLRALHGTPLFPMAAPTGGILLMGGWLVAAISAFVPTGGRRGSTGST</sequence>
<name>A0A679J1C8_9HYPH</name>
<evidence type="ECO:0000256" key="1">
    <source>
        <dbReference type="SAM" id="Phobius"/>
    </source>
</evidence>
<evidence type="ECO:0000256" key="2">
    <source>
        <dbReference type="SAM" id="SignalP"/>
    </source>
</evidence>
<keyword evidence="1" id="KW-1133">Transmembrane helix</keyword>